<dbReference type="AlphaFoldDB" id="A0A507DKR8"/>
<dbReference type="GO" id="GO:0008408">
    <property type="term" value="F:3'-5' exonuclease activity"/>
    <property type="evidence" value="ECO:0007669"/>
    <property type="project" value="TreeGrafter"/>
</dbReference>
<dbReference type="Gene3D" id="3.30.420.10">
    <property type="entry name" value="Ribonuclease H-like superfamily/Ribonuclease H"/>
    <property type="match status" value="1"/>
</dbReference>
<name>A0A507DKR8_9FUNG</name>
<sequence length="590" mass="64413">MSGSSWNSHRGPHVPATTPITNARGSAQSSPSSNASYPSSTSVSMLVREKRHRSWQDRNKDKSSTSKTNYNKQEKRLFCVTYDALVTTLESASKESVESIGTAPIVALFEDKSKFAKLKIDFDTPLSEANKHLFLLPMSEKGLLVKTLQQRMQQRMTGNMPKGLKAFWSSRHHSGGFASFLVFFPSTFTFVRGGGLIQNPLRNSMNLGIHSEIADADRIQFSSDPIVKLDPRPIFDVYEASGFDPPLCIASDLLYPLVACKLPTDFQLVYGTTDEICNQFVRECLVARVDESGLWIPHANITLGFNSETTVKYFSTHDKTATSCLLQISTNTSCLLVHQSAIASKRLPQSIVWLLNHPDIKKVCASAVSEVNELKKFQGVSPMNFDDISRVAQNQVVHAGNHISAVATASPVVPASPNNSTTDNATTTTSSSSSNTTFQQPLQKQIGLSTLAAIHLGLKLAKPRVLQVGDWKKPLNAAQKAYAATDAWMSLVVYQVLNVAPGLHVGDGCSSSSSSSSSSAMMDVENVCWWAVRRVALVGADAVAKWEKTLVGELGMGVVYCGDDSVHVYAERLGKPIDASFLREFYGIYE</sequence>
<dbReference type="OrthoDB" id="1920326at2759"/>
<dbReference type="InterPro" id="IPR012337">
    <property type="entry name" value="RNaseH-like_sf"/>
</dbReference>
<evidence type="ECO:0000313" key="5">
    <source>
        <dbReference type="Proteomes" id="UP000320333"/>
    </source>
</evidence>
<organism evidence="4 5">
    <name type="scientific">Chytriomyces confervae</name>
    <dbReference type="NCBI Taxonomy" id="246404"/>
    <lineage>
        <taxon>Eukaryota</taxon>
        <taxon>Fungi</taxon>
        <taxon>Fungi incertae sedis</taxon>
        <taxon>Chytridiomycota</taxon>
        <taxon>Chytridiomycota incertae sedis</taxon>
        <taxon>Chytridiomycetes</taxon>
        <taxon>Chytridiales</taxon>
        <taxon>Chytriomycetaceae</taxon>
        <taxon>Chytriomyces</taxon>
    </lineage>
</organism>
<accession>A0A507DKR8</accession>
<gene>
    <name evidence="4" type="ORF">CcCBS67573_g09961</name>
</gene>
<dbReference type="PANTHER" id="PTHR13620:SF104">
    <property type="entry name" value="EXONUCLEASE 3'-5' DOMAIN-CONTAINING PROTEIN 2"/>
    <property type="match status" value="1"/>
</dbReference>
<dbReference type="PANTHER" id="PTHR13620">
    <property type="entry name" value="3-5 EXONUCLEASE"/>
    <property type="match status" value="1"/>
</dbReference>
<dbReference type="GO" id="GO:0005737">
    <property type="term" value="C:cytoplasm"/>
    <property type="evidence" value="ECO:0007669"/>
    <property type="project" value="TreeGrafter"/>
</dbReference>
<dbReference type="GO" id="GO:0005634">
    <property type="term" value="C:nucleus"/>
    <property type="evidence" value="ECO:0007669"/>
    <property type="project" value="TreeGrafter"/>
</dbReference>
<keyword evidence="1" id="KW-0540">Nuclease</keyword>
<dbReference type="InterPro" id="IPR051132">
    <property type="entry name" value="3-5_Exonuclease_domain"/>
</dbReference>
<evidence type="ECO:0000256" key="1">
    <source>
        <dbReference type="ARBA" id="ARBA00022722"/>
    </source>
</evidence>
<evidence type="ECO:0000256" key="2">
    <source>
        <dbReference type="ARBA" id="ARBA00022801"/>
    </source>
</evidence>
<dbReference type="Proteomes" id="UP000320333">
    <property type="component" value="Unassembled WGS sequence"/>
</dbReference>
<protein>
    <recommendedName>
        <fullName evidence="6">3'-5' exonuclease domain-containing protein</fullName>
    </recommendedName>
</protein>
<evidence type="ECO:0000256" key="3">
    <source>
        <dbReference type="SAM" id="MobiDB-lite"/>
    </source>
</evidence>
<reference evidence="4 5" key="1">
    <citation type="journal article" date="2019" name="Sci. Rep.">
        <title>Comparative genomics of chytrid fungi reveal insights into the obligate biotrophic and pathogenic lifestyle of Synchytrium endobioticum.</title>
        <authorList>
            <person name="van de Vossenberg B.T.L.H."/>
            <person name="Warris S."/>
            <person name="Nguyen H.D.T."/>
            <person name="van Gent-Pelzer M.P.E."/>
            <person name="Joly D.L."/>
            <person name="van de Geest H.C."/>
            <person name="Bonants P.J.M."/>
            <person name="Smith D.S."/>
            <person name="Levesque C.A."/>
            <person name="van der Lee T.A.J."/>
        </authorList>
    </citation>
    <scope>NUCLEOTIDE SEQUENCE [LARGE SCALE GENOMIC DNA]</scope>
    <source>
        <strain evidence="4 5">CBS 675.73</strain>
    </source>
</reference>
<evidence type="ECO:0008006" key="6">
    <source>
        <dbReference type="Google" id="ProtNLM"/>
    </source>
</evidence>
<feature type="compositionally biased region" description="Low complexity" evidence="3">
    <location>
        <begin position="26"/>
        <end position="44"/>
    </location>
</feature>
<dbReference type="InterPro" id="IPR036397">
    <property type="entry name" value="RNaseH_sf"/>
</dbReference>
<keyword evidence="5" id="KW-1185">Reference proteome</keyword>
<feature type="compositionally biased region" description="Basic and acidic residues" evidence="3">
    <location>
        <begin position="54"/>
        <end position="64"/>
    </location>
</feature>
<proteinExistence type="predicted"/>
<dbReference type="SUPFAM" id="SSF53098">
    <property type="entry name" value="Ribonuclease H-like"/>
    <property type="match status" value="1"/>
</dbReference>
<comment type="caution">
    <text evidence="4">The sequence shown here is derived from an EMBL/GenBank/DDBJ whole genome shotgun (WGS) entry which is preliminary data.</text>
</comment>
<feature type="region of interest" description="Disordered" evidence="3">
    <location>
        <begin position="411"/>
        <end position="437"/>
    </location>
</feature>
<dbReference type="EMBL" id="QEAP01001089">
    <property type="protein sequence ID" value="TPX52021.1"/>
    <property type="molecule type" value="Genomic_DNA"/>
</dbReference>
<keyword evidence="2" id="KW-0378">Hydrolase</keyword>
<dbReference type="GO" id="GO:0003676">
    <property type="term" value="F:nucleic acid binding"/>
    <property type="evidence" value="ECO:0007669"/>
    <property type="project" value="InterPro"/>
</dbReference>
<evidence type="ECO:0000313" key="4">
    <source>
        <dbReference type="EMBL" id="TPX52021.1"/>
    </source>
</evidence>
<feature type="region of interest" description="Disordered" evidence="3">
    <location>
        <begin position="1"/>
        <end position="69"/>
    </location>
</feature>